<dbReference type="FunCoup" id="B9SQX2">
    <property type="interactions" value="494"/>
</dbReference>
<dbReference type="OrthoDB" id="9890280at2759"/>
<sequence length="354" mass="38438">MAKSVEIQRLPQFKYVDSIRWLPSLSPFQRSIIIAFFDSDTDAPSLETHSLSSTSSETLTLTPLSSWTPPSRISSLKSTSSLIAAATFSGSLHIFPTAQESTLEPPRMSELLGGREFHVGPIRGVDVMEGGGSEVVSVGEDGRVNLVRVLGEGKTGINNCQRVFDGNGLVSYSAVKWASNTEFVTGGCGFGLQWWDLRRPNSAVAQFKGIWDQGMSSGIIHSIDIHQSRKYTCLAGGSSGTVFAWDLRWKDQPIVLSGVELNDTATHSLSESDVWEVQYDCYTKSLSSNSSSSCILPAMICSEDGILAVIEQGEEPIELLAEPCAINSFDIDCQNPSDVICSLEWESIAIISRP</sequence>
<evidence type="ECO:0000256" key="4">
    <source>
        <dbReference type="ARBA" id="ARBA00023242"/>
    </source>
</evidence>
<comment type="subcellular location">
    <subcellularLocation>
        <location evidence="1">Nucleus</location>
    </subcellularLocation>
</comment>
<gene>
    <name evidence="5" type="ORF">RCOM_1405190</name>
</gene>
<dbReference type="Gene3D" id="2.130.10.10">
    <property type="entry name" value="YVTN repeat-like/Quinoprotein amine dehydrogenase"/>
    <property type="match status" value="1"/>
</dbReference>
<keyword evidence="2" id="KW-0853">WD repeat</keyword>
<keyword evidence="3" id="KW-0677">Repeat</keyword>
<dbReference type="GO" id="GO:0031080">
    <property type="term" value="C:nuclear pore outer ring"/>
    <property type="evidence" value="ECO:0000318"/>
    <property type="project" value="GO_Central"/>
</dbReference>
<accession>B9SQX2</accession>
<organism evidence="5 6">
    <name type="scientific">Ricinus communis</name>
    <name type="common">Castor bean</name>
    <dbReference type="NCBI Taxonomy" id="3988"/>
    <lineage>
        <taxon>Eukaryota</taxon>
        <taxon>Viridiplantae</taxon>
        <taxon>Streptophyta</taxon>
        <taxon>Embryophyta</taxon>
        <taxon>Tracheophyta</taxon>
        <taxon>Spermatophyta</taxon>
        <taxon>Magnoliopsida</taxon>
        <taxon>eudicotyledons</taxon>
        <taxon>Gunneridae</taxon>
        <taxon>Pentapetalae</taxon>
        <taxon>rosids</taxon>
        <taxon>fabids</taxon>
        <taxon>Malpighiales</taxon>
        <taxon>Euphorbiaceae</taxon>
        <taxon>Acalyphoideae</taxon>
        <taxon>Acalypheae</taxon>
        <taxon>Ricinus</taxon>
    </lineage>
</organism>
<evidence type="ECO:0000256" key="1">
    <source>
        <dbReference type="ARBA" id="ARBA00004123"/>
    </source>
</evidence>
<proteinExistence type="predicted"/>
<dbReference type="PANTHER" id="PTHR22652">
    <property type="entry name" value="NUCLEOPORIN NUP43"/>
    <property type="match status" value="1"/>
</dbReference>
<dbReference type="InterPro" id="IPR001680">
    <property type="entry name" value="WD40_rpt"/>
</dbReference>
<dbReference type="EMBL" id="EQ974091">
    <property type="protein sequence ID" value="EEF33984.1"/>
    <property type="molecule type" value="Genomic_DNA"/>
</dbReference>
<dbReference type="eggNOG" id="ENOG502QVRC">
    <property type="taxonomic scope" value="Eukaryota"/>
</dbReference>
<dbReference type="Proteomes" id="UP000008311">
    <property type="component" value="Unassembled WGS sequence"/>
</dbReference>
<dbReference type="AlphaFoldDB" id="B9SQX2"/>
<evidence type="ECO:0000313" key="6">
    <source>
        <dbReference type="Proteomes" id="UP000008311"/>
    </source>
</evidence>
<name>B9SQX2_RICCO</name>
<evidence type="ECO:0000256" key="3">
    <source>
        <dbReference type="ARBA" id="ARBA00022737"/>
    </source>
</evidence>
<evidence type="ECO:0000256" key="2">
    <source>
        <dbReference type="ARBA" id="ARBA00022574"/>
    </source>
</evidence>
<dbReference type="InterPro" id="IPR015943">
    <property type="entry name" value="WD40/YVTN_repeat-like_dom_sf"/>
</dbReference>
<dbReference type="KEGG" id="rcu:8265768"/>
<dbReference type="SMART" id="SM00320">
    <property type="entry name" value="WD40"/>
    <property type="match status" value="4"/>
</dbReference>
<evidence type="ECO:0000313" key="5">
    <source>
        <dbReference type="EMBL" id="EEF33984.1"/>
    </source>
</evidence>
<keyword evidence="4" id="KW-0539">Nucleus</keyword>
<dbReference type="InterPro" id="IPR036322">
    <property type="entry name" value="WD40_repeat_dom_sf"/>
</dbReference>
<dbReference type="SUPFAM" id="SSF50978">
    <property type="entry name" value="WD40 repeat-like"/>
    <property type="match status" value="1"/>
</dbReference>
<dbReference type="FunFam" id="2.130.10.10:FF:000683">
    <property type="entry name" value="WD-40 repeat protein family"/>
    <property type="match status" value="1"/>
</dbReference>
<reference evidence="6" key="1">
    <citation type="journal article" date="2010" name="Nat. Biotechnol.">
        <title>Draft genome sequence of the oilseed species Ricinus communis.</title>
        <authorList>
            <person name="Chan A.P."/>
            <person name="Crabtree J."/>
            <person name="Zhao Q."/>
            <person name="Lorenzi H."/>
            <person name="Orvis J."/>
            <person name="Puiu D."/>
            <person name="Melake-Berhan A."/>
            <person name="Jones K.M."/>
            <person name="Redman J."/>
            <person name="Chen G."/>
            <person name="Cahoon E.B."/>
            <person name="Gedil M."/>
            <person name="Stanke M."/>
            <person name="Haas B.J."/>
            <person name="Wortman J.R."/>
            <person name="Fraser-Liggett C.M."/>
            <person name="Ravel J."/>
            <person name="Rabinowicz P.D."/>
        </authorList>
    </citation>
    <scope>NUCLEOTIDE SEQUENCE [LARGE SCALE GENOMIC DNA]</scope>
    <source>
        <strain evidence="6">cv. Hale</strain>
    </source>
</reference>
<keyword evidence="6" id="KW-1185">Reference proteome</keyword>
<dbReference type="PANTHER" id="PTHR22652:SF0">
    <property type="entry name" value="NUCLEOPORIN NUP43"/>
    <property type="match status" value="1"/>
</dbReference>
<dbReference type="STRING" id="3988.B9SQX2"/>
<dbReference type="InParanoid" id="B9SQX2"/>
<protein>
    <submittedName>
        <fullName evidence="5">Uncharacterized protein</fullName>
    </submittedName>
</protein>